<dbReference type="Gene3D" id="3.10.310.10">
    <property type="entry name" value="Diaminopimelate Epimerase, Chain A, domain 1"/>
    <property type="match status" value="2"/>
</dbReference>
<evidence type="ECO:0000256" key="5">
    <source>
        <dbReference type="ARBA" id="ARBA00022833"/>
    </source>
</evidence>
<dbReference type="NCBIfam" id="NF006402">
    <property type="entry name" value="PRK08651.1-5"/>
    <property type="match status" value="1"/>
</dbReference>
<dbReference type="Gene3D" id="3.30.70.360">
    <property type="match status" value="1"/>
</dbReference>
<dbReference type="PANTHER" id="PTHR43808:SF8">
    <property type="entry name" value="PEPTIDASE M20 DIMERISATION DOMAIN-CONTAINING PROTEIN"/>
    <property type="match status" value="1"/>
</dbReference>
<feature type="compositionally biased region" description="Basic residues" evidence="7">
    <location>
        <begin position="209"/>
        <end position="218"/>
    </location>
</feature>
<organism evidence="9 10">
    <name type="scientific">Halarchaeum acidiphilum MH1-52-1</name>
    <dbReference type="NCBI Taxonomy" id="1261545"/>
    <lineage>
        <taxon>Archaea</taxon>
        <taxon>Methanobacteriati</taxon>
        <taxon>Methanobacteriota</taxon>
        <taxon>Stenosarchaea group</taxon>
        <taxon>Halobacteria</taxon>
        <taxon>Halobacteriales</taxon>
        <taxon>Halobacteriaceae</taxon>
    </lineage>
</organism>
<evidence type="ECO:0000256" key="4">
    <source>
        <dbReference type="ARBA" id="ARBA00022801"/>
    </source>
</evidence>
<dbReference type="InterPro" id="IPR011650">
    <property type="entry name" value="Peptidase_M20_dimer"/>
</dbReference>
<dbReference type="InterPro" id="IPR002933">
    <property type="entry name" value="Peptidase_M20"/>
</dbReference>
<sequence length="621" mass="66104">MTNYDVYHGTGNDFAVVDADEQVEKTAFGTDLCRTLDVDGTLFLDIRDGGERATMTLVQPDGSRAAMCGNGARCAAKWVSERTGRDVVTLETGAGPRRCTVEGDTVTVEMGTPTFDPEDVPLAREAALVEADLDGRTVTAVNTGVPHAVAFVDDVDAVDLGAMAPPIRHHEVFPEREREPRDRAGRRRLRSAHLRARRRGRDRGLRDGRARHRRRRLASRIGHRDGRRHGLAARRRPRNRASRGRHDDPARPDRARSARRGARRVSVEPIDFLERAVATPSHGDVDAMRTLLVDALADAGVAARVDDAGNTLASKGGEREGPHVVLNTHIDTVPPHIPPKRDGDVLRGRGSCDAKGPLAVLFAAFLATEPERGTLTLAVTPDEETDSTGADRLDLDADCYVVGEPTELDACTAARGRFQGTVTLSGVAAHAAEPESGVSAVQGAAAALRALESFDAERGPDAHPSLGSATLTATTIEGGEATNQIPAACSFVIDRRSVPPETATGFFDGLREHLRAAVPADVGLDVEPQERTTPFLEAFATSHDSDVVRALCGAGAGDPRPFGAATEASYFARDAPTVVFGPGYLADDEGAVAHAEREYVDCGEVETGARIVADALDALLA</sequence>
<dbReference type="NCBIfam" id="TIGR00652">
    <property type="entry name" value="DapF"/>
    <property type="match status" value="1"/>
</dbReference>
<dbReference type="SUPFAM" id="SSF53187">
    <property type="entry name" value="Zn-dependent exopeptidases"/>
    <property type="match status" value="1"/>
</dbReference>
<keyword evidence="3" id="KW-0479">Metal-binding</keyword>
<comment type="cofactor">
    <cofactor evidence="1">
        <name>Zn(2+)</name>
        <dbReference type="ChEBI" id="CHEBI:29105"/>
    </cofactor>
</comment>
<dbReference type="GO" id="GO:0016787">
    <property type="term" value="F:hydrolase activity"/>
    <property type="evidence" value="ECO:0007669"/>
    <property type="project" value="UniProtKB-KW"/>
</dbReference>
<dbReference type="eggNOG" id="arCOG02255">
    <property type="taxonomic scope" value="Archaea"/>
</dbReference>
<dbReference type="GO" id="GO:0009089">
    <property type="term" value="P:lysine biosynthetic process via diaminopimelate"/>
    <property type="evidence" value="ECO:0007669"/>
    <property type="project" value="UniProtKB-UniRule"/>
</dbReference>
<comment type="caution">
    <text evidence="9">The sequence shown here is derived from an EMBL/GenBank/DDBJ whole genome shotgun (WGS) entry which is preliminary data.</text>
</comment>
<feature type="domain" description="Peptidase M20 dimerisation" evidence="8">
    <location>
        <begin position="413"/>
        <end position="520"/>
    </location>
</feature>
<dbReference type="InterPro" id="IPR036264">
    <property type="entry name" value="Bact_exopeptidase_dim_dom"/>
</dbReference>
<feature type="region of interest" description="Disordered" evidence="7">
    <location>
        <begin position="171"/>
        <end position="263"/>
    </location>
</feature>
<feature type="compositionally biased region" description="Basic and acidic residues" evidence="7">
    <location>
        <begin position="171"/>
        <end position="183"/>
    </location>
</feature>
<reference evidence="9 10" key="1">
    <citation type="submission" date="2013-09" db="EMBL/GenBank/DDBJ databases">
        <title>Whole genome sequencing of Halarchaeum acidiphilum strain MH1-52-1.</title>
        <authorList>
            <person name="Shimane Y."/>
            <person name="Minegishi H."/>
            <person name="Nishi S."/>
            <person name="Echigo A."/>
            <person name="Shuto A."/>
            <person name="Konishi M."/>
            <person name="Ito T."/>
            <person name="Ohkuma M."/>
            <person name="Ohta Y."/>
            <person name="Nagano Y."/>
            <person name="Tsubouchi T."/>
            <person name="Mori K."/>
            <person name="Usui K."/>
            <person name="Kamekura M."/>
            <person name="Usami R."/>
            <person name="Takaki Y."/>
            <person name="Hatada Y."/>
        </authorList>
    </citation>
    <scope>NUCLEOTIDE SEQUENCE [LARGE SCALE GENOMIC DNA]</scope>
    <source>
        <strain evidence="9 10">JCM 16109</strain>
    </source>
</reference>
<keyword evidence="10" id="KW-1185">Reference proteome</keyword>
<evidence type="ECO:0000256" key="2">
    <source>
        <dbReference type="ARBA" id="ARBA00006247"/>
    </source>
</evidence>
<evidence type="ECO:0000256" key="7">
    <source>
        <dbReference type="SAM" id="MobiDB-lite"/>
    </source>
</evidence>
<dbReference type="GO" id="GO:0046872">
    <property type="term" value="F:metal ion binding"/>
    <property type="evidence" value="ECO:0007669"/>
    <property type="project" value="UniProtKB-KW"/>
</dbReference>
<evidence type="ECO:0000256" key="3">
    <source>
        <dbReference type="ARBA" id="ARBA00022723"/>
    </source>
</evidence>
<dbReference type="Pfam" id="PF01678">
    <property type="entry name" value="DAP_epimerase"/>
    <property type="match status" value="1"/>
</dbReference>
<dbReference type="SUPFAM" id="SSF54506">
    <property type="entry name" value="Diaminopimelate epimerase-like"/>
    <property type="match status" value="2"/>
</dbReference>
<gene>
    <name evidence="9" type="ORF">MBEHAL_0465</name>
</gene>
<dbReference type="InterPro" id="IPR001653">
    <property type="entry name" value="DAP_epimerase_DapF"/>
</dbReference>
<feature type="compositionally biased region" description="Basic and acidic residues" evidence="7">
    <location>
        <begin position="244"/>
        <end position="256"/>
    </location>
</feature>
<dbReference type="GO" id="GO:0008837">
    <property type="term" value="F:diaminopimelate epimerase activity"/>
    <property type="evidence" value="ECO:0007669"/>
    <property type="project" value="UniProtKB-UniRule"/>
</dbReference>
<dbReference type="Pfam" id="PF01546">
    <property type="entry name" value="Peptidase_M20"/>
    <property type="match status" value="1"/>
</dbReference>
<evidence type="ECO:0000313" key="10">
    <source>
        <dbReference type="Proteomes" id="UP000016986"/>
    </source>
</evidence>
<feature type="compositionally biased region" description="Basic residues" evidence="7">
    <location>
        <begin position="225"/>
        <end position="243"/>
    </location>
</feature>
<keyword evidence="4" id="KW-0378">Hydrolase</keyword>
<dbReference type="Proteomes" id="UP000016986">
    <property type="component" value="Unassembled WGS sequence"/>
</dbReference>
<dbReference type="EMBL" id="BATA01000007">
    <property type="protein sequence ID" value="GAD51705.1"/>
    <property type="molecule type" value="Genomic_DNA"/>
</dbReference>
<dbReference type="PROSITE" id="PS00759">
    <property type="entry name" value="ARGE_DAPE_CPG2_2"/>
    <property type="match status" value="1"/>
</dbReference>
<dbReference type="EC" id="5.1.1.7" evidence="6"/>
<proteinExistence type="inferred from homology"/>
<dbReference type="eggNOG" id="arCOG01107">
    <property type="taxonomic scope" value="Archaea"/>
</dbReference>
<dbReference type="SUPFAM" id="SSF55031">
    <property type="entry name" value="Bacterial exopeptidase dimerisation domain"/>
    <property type="match status" value="1"/>
</dbReference>
<dbReference type="Pfam" id="PF07687">
    <property type="entry name" value="M20_dimer"/>
    <property type="match status" value="1"/>
</dbReference>
<evidence type="ECO:0000256" key="1">
    <source>
        <dbReference type="ARBA" id="ARBA00001947"/>
    </source>
</evidence>
<feature type="compositionally biased region" description="Basic residues" evidence="7">
    <location>
        <begin position="184"/>
        <end position="201"/>
    </location>
</feature>
<evidence type="ECO:0000259" key="8">
    <source>
        <dbReference type="Pfam" id="PF07687"/>
    </source>
</evidence>
<dbReference type="PANTHER" id="PTHR43808">
    <property type="entry name" value="ACETYLORNITHINE DEACETYLASE"/>
    <property type="match status" value="1"/>
</dbReference>
<evidence type="ECO:0000313" key="9">
    <source>
        <dbReference type="EMBL" id="GAD51705.1"/>
    </source>
</evidence>
<dbReference type="CDD" id="cd08659">
    <property type="entry name" value="M20_ArgE_DapE-like"/>
    <property type="match status" value="1"/>
</dbReference>
<dbReference type="InterPro" id="IPR001261">
    <property type="entry name" value="ArgE/DapE_CS"/>
</dbReference>
<dbReference type="InterPro" id="IPR050072">
    <property type="entry name" value="Peptidase_M20A"/>
</dbReference>
<dbReference type="AlphaFoldDB" id="U2YRT2"/>
<dbReference type="Gene3D" id="3.40.630.10">
    <property type="entry name" value="Zn peptidases"/>
    <property type="match status" value="1"/>
</dbReference>
<evidence type="ECO:0000256" key="6">
    <source>
        <dbReference type="NCBIfam" id="TIGR00652"/>
    </source>
</evidence>
<name>U2YRT2_9EURY</name>
<keyword evidence="5" id="KW-0862">Zinc</keyword>
<accession>U2YRT2</accession>
<comment type="similarity">
    <text evidence="2">Belongs to the peptidase M20A family.</text>
</comment>
<protein>
    <recommendedName>
        <fullName evidence="6">Diaminopimelate epimerase</fullName>
        <ecNumber evidence="6">5.1.1.7</ecNumber>
    </recommendedName>
</protein>